<protein>
    <submittedName>
        <fullName evidence="1">Uncharacterized protein</fullName>
    </submittedName>
</protein>
<dbReference type="InterPro" id="IPR036614">
    <property type="entry name" value="RusA-like_sf"/>
</dbReference>
<proteinExistence type="predicted"/>
<dbReference type="Proteomes" id="UP001164042">
    <property type="component" value="Chromosome"/>
</dbReference>
<dbReference type="SUPFAM" id="SSF103084">
    <property type="entry name" value="Holliday junction resolvase RusA"/>
    <property type="match status" value="1"/>
</dbReference>
<dbReference type="RefSeq" id="WP_264308408.1">
    <property type="nucleotide sequence ID" value="NZ_CP109635.1"/>
</dbReference>
<gene>
    <name evidence="1" type="ORF">OF801_01810</name>
</gene>
<organism evidence="1 2">
    <name type="scientific">Lactococcus garvieae</name>
    <dbReference type="NCBI Taxonomy" id="1363"/>
    <lineage>
        <taxon>Bacteria</taxon>
        <taxon>Bacillati</taxon>
        <taxon>Bacillota</taxon>
        <taxon>Bacilli</taxon>
        <taxon>Lactobacillales</taxon>
        <taxon>Streptococcaceae</taxon>
        <taxon>Lactococcus</taxon>
    </lineage>
</organism>
<evidence type="ECO:0000313" key="2">
    <source>
        <dbReference type="Proteomes" id="UP001164042"/>
    </source>
</evidence>
<dbReference type="GO" id="GO:0000287">
    <property type="term" value="F:magnesium ion binding"/>
    <property type="evidence" value="ECO:0007669"/>
    <property type="project" value="InterPro"/>
</dbReference>
<sequence length="163" mass="18675">MKFIFNLYRASSKSKVVPKQKKLILNSNDRMHPQKKAEFVRKLRELSHNLVLKQVGGPTKVVKKITTRKGVSKTQYLTQLVTPSYDKNKRCEATLTVFTPTQRESDADNLQPTMKALMDGLTDANLWPDDNNKIVKFTKYQHGGISGYEGYRLEVDIDEAKEL</sequence>
<dbReference type="GO" id="GO:0006310">
    <property type="term" value="P:DNA recombination"/>
    <property type="evidence" value="ECO:0007669"/>
    <property type="project" value="InterPro"/>
</dbReference>
<dbReference type="EMBL" id="CP109635">
    <property type="protein sequence ID" value="UYT10701.1"/>
    <property type="molecule type" value="Genomic_DNA"/>
</dbReference>
<name>A0AA46TW67_9LACT</name>
<dbReference type="Gene3D" id="3.30.1330.70">
    <property type="entry name" value="Holliday junction resolvase RusA"/>
    <property type="match status" value="1"/>
</dbReference>
<dbReference type="AlphaFoldDB" id="A0AA46TW67"/>
<dbReference type="GO" id="GO:0006281">
    <property type="term" value="P:DNA repair"/>
    <property type="evidence" value="ECO:0007669"/>
    <property type="project" value="InterPro"/>
</dbReference>
<evidence type="ECO:0000313" key="1">
    <source>
        <dbReference type="EMBL" id="UYT10701.1"/>
    </source>
</evidence>
<reference evidence="1" key="1">
    <citation type="submission" date="2022-10" db="EMBL/GenBank/DDBJ databases">
        <title>Genome assembly of Lactococcus garvieae isolates from cricket gut.</title>
        <authorList>
            <person name="Luecke A.R."/>
            <person name="Brown A.M.V."/>
            <person name="Wakeman C.A."/>
        </authorList>
    </citation>
    <scope>NUCLEOTIDE SEQUENCE</scope>
    <source>
        <strain evidence="1">Alexii-11_2</strain>
    </source>
</reference>
<accession>A0AA46TW67</accession>